<comment type="caution">
    <text evidence="3">The sequence shown here is derived from an EMBL/GenBank/DDBJ whole genome shotgun (WGS) entry which is preliminary data.</text>
</comment>
<feature type="compositionally biased region" description="Low complexity" evidence="1">
    <location>
        <begin position="94"/>
        <end position="106"/>
    </location>
</feature>
<keyword evidence="2" id="KW-0732">Signal</keyword>
<feature type="region of interest" description="Disordered" evidence="1">
    <location>
        <begin position="85"/>
        <end position="120"/>
    </location>
</feature>
<feature type="signal peptide" evidence="2">
    <location>
        <begin position="1"/>
        <end position="39"/>
    </location>
</feature>
<accession>A0ABS2LZI5</accession>
<keyword evidence="4" id="KW-1185">Reference proteome</keyword>
<evidence type="ECO:0000256" key="2">
    <source>
        <dbReference type="SAM" id="SignalP"/>
    </source>
</evidence>
<dbReference type="RefSeq" id="WP_204946378.1">
    <property type="nucleotide sequence ID" value="NZ_JAFBBP010000001.1"/>
</dbReference>
<gene>
    <name evidence="3" type="ORF">JOD64_004825</name>
</gene>
<dbReference type="EMBL" id="JAFBBP010000001">
    <property type="protein sequence ID" value="MBM7493603.1"/>
    <property type="molecule type" value="Genomic_DNA"/>
</dbReference>
<evidence type="ECO:0000313" key="3">
    <source>
        <dbReference type="EMBL" id="MBM7493603.1"/>
    </source>
</evidence>
<reference evidence="3 4" key="1">
    <citation type="submission" date="2021-01" db="EMBL/GenBank/DDBJ databases">
        <title>Sequencing the genomes of 1000 actinobacteria strains.</title>
        <authorList>
            <person name="Klenk H.-P."/>
        </authorList>
    </citation>
    <scope>NUCLEOTIDE SEQUENCE [LARGE SCALE GENOMIC DNA]</scope>
    <source>
        <strain evidence="3 4">DSM 100204</strain>
    </source>
</reference>
<name>A0ABS2LZI5_9ACTN</name>
<evidence type="ECO:0000256" key="1">
    <source>
        <dbReference type="SAM" id="MobiDB-lite"/>
    </source>
</evidence>
<dbReference type="Proteomes" id="UP000764837">
    <property type="component" value="Unassembled WGS sequence"/>
</dbReference>
<evidence type="ECO:0000313" key="4">
    <source>
        <dbReference type="Proteomes" id="UP000764837"/>
    </source>
</evidence>
<feature type="chain" id="PRO_5045598767" evidence="2">
    <location>
        <begin position="40"/>
        <end position="152"/>
    </location>
</feature>
<protein>
    <submittedName>
        <fullName evidence="3">Uncharacterized protein</fullName>
    </submittedName>
</protein>
<organism evidence="3 4">
    <name type="scientific">Micromonospora luteifusca</name>
    <dbReference type="NCBI Taxonomy" id="709860"/>
    <lineage>
        <taxon>Bacteria</taxon>
        <taxon>Bacillati</taxon>
        <taxon>Actinomycetota</taxon>
        <taxon>Actinomycetes</taxon>
        <taxon>Micromonosporales</taxon>
        <taxon>Micromonosporaceae</taxon>
        <taxon>Micromonospora</taxon>
    </lineage>
</organism>
<sequence length="152" mass="14578">MLPVALTCPLWWVARWATRVLTSLAVVAALALGAGAASAAVTTPSTVPAQSSALAASAVPAPSSVSSPFAPEALLASCQATSPEGAVHPAQTVGAGAAEASSPAGSVDSQPAPPGGLGTIATGVLPVRAAGANRLPLVDGPHGWAPRGPPGR</sequence>
<proteinExistence type="predicted"/>